<dbReference type="OMA" id="TIWYCGE"/>
<evidence type="ECO:0000313" key="8">
    <source>
        <dbReference type="EMBL" id="RGU55029.1"/>
    </source>
</evidence>
<dbReference type="Proteomes" id="UP000284434">
    <property type="component" value="Unassembled WGS sequence"/>
</dbReference>
<proteinExistence type="predicted"/>
<evidence type="ECO:0000259" key="6">
    <source>
        <dbReference type="PROSITE" id="PS51379"/>
    </source>
</evidence>
<dbReference type="EMBL" id="JAQMRD010000007">
    <property type="protein sequence ID" value="MDB9222917.1"/>
    <property type="molecule type" value="Genomic_DNA"/>
</dbReference>
<dbReference type="InterPro" id="IPR009051">
    <property type="entry name" value="Helical_ferredxn"/>
</dbReference>
<dbReference type="EMBL" id="QRYW01000020">
    <property type="protein sequence ID" value="RGV26070.1"/>
    <property type="molecule type" value="Genomic_DNA"/>
</dbReference>
<dbReference type="RefSeq" id="WP_013610758.1">
    <property type="nucleotide sequence ID" value="NZ_BAABYK010000001.1"/>
</dbReference>
<evidence type="ECO:0000256" key="3">
    <source>
        <dbReference type="ARBA" id="ARBA00023002"/>
    </source>
</evidence>
<dbReference type="PANTHER" id="PTHR43255:SF1">
    <property type="entry name" value="IRON-SULFUR-BINDING OXIDOREDUCTASE FADF-RELATED"/>
    <property type="match status" value="1"/>
</dbReference>
<evidence type="ECO:0000313" key="11">
    <source>
        <dbReference type="Proteomes" id="UP000283426"/>
    </source>
</evidence>
<dbReference type="Proteomes" id="UP001212263">
    <property type="component" value="Unassembled WGS sequence"/>
</dbReference>
<keyword evidence="3" id="KW-0560">Oxidoreductase</keyword>
<reference evidence="11 12" key="1">
    <citation type="submission" date="2018-08" db="EMBL/GenBank/DDBJ databases">
        <title>A genome reference for cultivated species of the human gut microbiota.</title>
        <authorList>
            <person name="Zou Y."/>
            <person name="Xue W."/>
            <person name="Luo G."/>
        </authorList>
    </citation>
    <scope>NUCLEOTIDE SEQUENCE [LARGE SCALE GENOMIC DNA]</scope>
    <source>
        <strain evidence="9 11">AF14-6AC</strain>
        <strain evidence="8 12">AF16-14</strain>
        <strain evidence="10 13">OF03-11</strain>
    </source>
</reference>
<feature type="domain" description="4Fe-4S ferredoxin-type" evidence="6">
    <location>
        <begin position="10"/>
        <end position="41"/>
    </location>
</feature>
<dbReference type="PROSITE" id="PS00198">
    <property type="entry name" value="4FE4S_FER_1"/>
    <property type="match status" value="1"/>
</dbReference>
<reference evidence="7" key="2">
    <citation type="submission" date="2023-01" db="EMBL/GenBank/DDBJ databases">
        <title>Human gut microbiome strain richness.</title>
        <authorList>
            <person name="Chen-Liaw A."/>
        </authorList>
    </citation>
    <scope>NUCLEOTIDE SEQUENCE</scope>
    <source>
        <strain evidence="7">RTP21484st1_B7_RTP21484_190118</strain>
    </source>
</reference>
<dbReference type="GO" id="GO:0051539">
    <property type="term" value="F:4 iron, 4 sulfur cluster binding"/>
    <property type="evidence" value="ECO:0007669"/>
    <property type="project" value="UniProtKB-KW"/>
</dbReference>
<dbReference type="GO" id="GO:0005886">
    <property type="term" value="C:plasma membrane"/>
    <property type="evidence" value="ECO:0007669"/>
    <property type="project" value="TreeGrafter"/>
</dbReference>
<dbReference type="GO" id="GO:0046872">
    <property type="term" value="F:metal ion binding"/>
    <property type="evidence" value="ECO:0007669"/>
    <property type="project" value="UniProtKB-KW"/>
</dbReference>
<dbReference type="Pfam" id="PF13183">
    <property type="entry name" value="Fer4_8"/>
    <property type="match status" value="1"/>
</dbReference>
<evidence type="ECO:0000256" key="5">
    <source>
        <dbReference type="ARBA" id="ARBA00023014"/>
    </source>
</evidence>
<dbReference type="SUPFAM" id="SSF46548">
    <property type="entry name" value="alpha-helical ferredoxin"/>
    <property type="match status" value="1"/>
</dbReference>
<evidence type="ECO:0000313" key="10">
    <source>
        <dbReference type="EMBL" id="RGY05692.1"/>
    </source>
</evidence>
<evidence type="ECO:0000256" key="4">
    <source>
        <dbReference type="ARBA" id="ARBA00023004"/>
    </source>
</evidence>
<dbReference type="Gene3D" id="1.10.1060.10">
    <property type="entry name" value="Alpha-helical ferredoxin"/>
    <property type="match status" value="1"/>
</dbReference>
<dbReference type="InterPro" id="IPR051460">
    <property type="entry name" value="HdrC_iron-sulfur_subunit"/>
</dbReference>
<evidence type="ECO:0000256" key="2">
    <source>
        <dbReference type="ARBA" id="ARBA00022723"/>
    </source>
</evidence>
<gene>
    <name evidence="9" type="ORF">DWW24_10505</name>
    <name evidence="8" type="ORF">DWW57_13725</name>
    <name evidence="10" type="ORF">DXA53_11630</name>
    <name evidence="7" type="ORF">PN645_07835</name>
</gene>
<dbReference type="InterPro" id="IPR017896">
    <property type="entry name" value="4Fe4S_Fe-S-bd"/>
</dbReference>
<organism evidence="8 12">
    <name type="scientific">Odoribacter splanchnicus</name>
    <dbReference type="NCBI Taxonomy" id="28118"/>
    <lineage>
        <taxon>Bacteria</taxon>
        <taxon>Pseudomonadati</taxon>
        <taxon>Bacteroidota</taxon>
        <taxon>Bacteroidia</taxon>
        <taxon>Bacteroidales</taxon>
        <taxon>Odoribacteraceae</taxon>
        <taxon>Odoribacter</taxon>
    </lineage>
</organism>
<sequence>MSLIDSLKKDIHYIESLNSCMNCGVCTAICPSAEFYNYDPRIIADTVQRQDEESIEGLLKSDTIWYCGECMSCKTRCPRCNTPGGIIMALRRLSQEKGWFTESEKGRQQFALKRILGNNILNYGYCVTPDIVKPEMHPEQGPVWEWIYEHRDEVYERTHSNYKQTGAGALRKVDDDSLNELKQIFEVTGGSEFMENIETYSLQKAEEEGMDPESYFLHTYTDNNGRHGGR</sequence>
<comment type="caution">
    <text evidence="8">The sequence shown here is derived from an EMBL/GenBank/DDBJ whole genome shotgun (WGS) entry which is preliminary data.</text>
</comment>
<dbReference type="GO" id="GO:0016491">
    <property type="term" value="F:oxidoreductase activity"/>
    <property type="evidence" value="ECO:0007669"/>
    <property type="project" value="UniProtKB-KW"/>
</dbReference>
<dbReference type="Proteomes" id="UP000284243">
    <property type="component" value="Unassembled WGS sequence"/>
</dbReference>
<dbReference type="InterPro" id="IPR017900">
    <property type="entry name" value="4Fe4S_Fe_S_CS"/>
</dbReference>
<evidence type="ECO:0000313" key="9">
    <source>
        <dbReference type="EMBL" id="RGV26070.1"/>
    </source>
</evidence>
<evidence type="ECO:0000256" key="1">
    <source>
        <dbReference type="ARBA" id="ARBA00022485"/>
    </source>
</evidence>
<name>A0A1Y4AAA3_9BACT</name>
<evidence type="ECO:0000313" key="7">
    <source>
        <dbReference type="EMBL" id="MDB9222917.1"/>
    </source>
</evidence>
<accession>A0A1Y4AAA3</accession>
<protein>
    <submittedName>
        <fullName evidence="8">4Fe-4S dicluster domain-containing protein</fullName>
    </submittedName>
</protein>
<dbReference type="Proteomes" id="UP000283426">
    <property type="component" value="Unassembled WGS sequence"/>
</dbReference>
<dbReference type="PANTHER" id="PTHR43255">
    <property type="entry name" value="IRON-SULFUR-BINDING OXIDOREDUCTASE FADF-RELATED-RELATED"/>
    <property type="match status" value="1"/>
</dbReference>
<keyword evidence="1" id="KW-0004">4Fe-4S</keyword>
<evidence type="ECO:0000313" key="12">
    <source>
        <dbReference type="Proteomes" id="UP000284243"/>
    </source>
</evidence>
<evidence type="ECO:0000313" key="13">
    <source>
        <dbReference type="Proteomes" id="UP000284434"/>
    </source>
</evidence>
<dbReference type="EMBL" id="QSCO01000016">
    <property type="protein sequence ID" value="RGY05692.1"/>
    <property type="molecule type" value="Genomic_DNA"/>
</dbReference>
<dbReference type="AlphaFoldDB" id="A0A1Y4AAA3"/>
<keyword evidence="5" id="KW-0411">Iron-sulfur</keyword>
<keyword evidence="4" id="KW-0408">Iron</keyword>
<keyword evidence="2" id="KW-0479">Metal-binding</keyword>
<dbReference type="GeneID" id="61273669"/>
<dbReference type="EMBL" id="QRYC01000022">
    <property type="protein sequence ID" value="RGU55029.1"/>
    <property type="molecule type" value="Genomic_DNA"/>
</dbReference>
<dbReference type="PROSITE" id="PS51379">
    <property type="entry name" value="4FE4S_FER_2"/>
    <property type="match status" value="1"/>
</dbReference>